<dbReference type="Pfam" id="PF00004">
    <property type="entry name" value="AAA"/>
    <property type="match status" value="2"/>
</dbReference>
<evidence type="ECO:0000313" key="2">
    <source>
        <dbReference type="EMBL" id="PHT68240.1"/>
    </source>
</evidence>
<dbReference type="GO" id="GO:0005524">
    <property type="term" value="F:ATP binding"/>
    <property type="evidence" value="ECO:0007669"/>
    <property type="project" value="InterPro"/>
</dbReference>
<evidence type="ECO:0000259" key="1">
    <source>
        <dbReference type="SMART" id="SM00382"/>
    </source>
</evidence>
<dbReference type="GO" id="GO:0034098">
    <property type="term" value="C:VCP-NPL4-UFD1 AAA ATPase complex"/>
    <property type="evidence" value="ECO:0000318"/>
    <property type="project" value="GO_Central"/>
</dbReference>
<dbReference type="InterPro" id="IPR050168">
    <property type="entry name" value="AAA_ATPase_domain"/>
</dbReference>
<dbReference type="STRING" id="4072.A0A2G2YER5"/>
<dbReference type="GO" id="GO:0051301">
    <property type="term" value="P:cell division"/>
    <property type="evidence" value="ECO:0007669"/>
    <property type="project" value="UniProtKB-KW"/>
</dbReference>
<dbReference type="GO" id="GO:0016887">
    <property type="term" value="F:ATP hydrolysis activity"/>
    <property type="evidence" value="ECO:0000318"/>
    <property type="project" value="GO_Central"/>
</dbReference>
<protein>
    <submittedName>
        <fullName evidence="2">Cell division cycle protein 48 -like protein</fullName>
    </submittedName>
</protein>
<dbReference type="OMA" id="HIYRSAH"/>
<dbReference type="AlphaFoldDB" id="A0A2G2YER5"/>
<keyword evidence="3" id="KW-1185">Reference proteome</keyword>
<dbReference type="GO" id="GO:0097352">
    <property type="term" value="P:autophagosome maturation"/>
    <property type="evidence" value="ECO:0000318"/>
    <property type="project" value="GO_Central"/>
</dbReference>
<dbReference type="EMBL" id="AYRZ02000011">
    <property type="protein sequence ID" value="PHT68240.1"/>
    <property type="molecule type" value="Genomic_DNA"/>
</dbReference>
<dbReference type="PANTHER" id="PTHR23077:SF200">
    <property type="entry name" value="CELL DIVISION CONTROL PROTEIN 48 HOMOLOG E"/>
    <property type="match status" value="1"/>
</dbReference>
<dbReference type="GO" id="GO:0051228">
    <property type="term" value="P:mitotic spindle disassembly"/>
    <property type="evidence" value="ECO:0000318"/>
    <property type="project" value="GO_Central"/>
</dbReference>
<reference evidence="2 3" key="2">
    <citation type="journal article" date="2017" name="Genome Biol.">
        <title>New reference genome sequences of hot pepper reveal the massive evolution of plant disease-resistance genes by retroduplication.</title>
        <authorList>
            <person name="Kim S."/>
            <person name="Park J."/>
            <person name="Yeom S.I."/>
            <person name="Kim Y.M."/>
            <person name="Seo E."/>
            <person name="Kim K.T."/>
            <person name="Kim M.S."/>
            <person name="Lee J.M."/>
            <person name="Cheong K."/>
            <person name="Shin H.S."/>
            <person name="Kim S.B."/>
            <person name="Han K."/>
            <person name="Lee J."/>
            <person name="Park M."/>
            <person name="Lee H.A."/>
            <person name="Lee H.Y."/>
            <person name="Lee Y."/>
            <person name="Oh S."/>
            <person name="Lee J.H."/>
            <person name="Choi E."/>
            <person name="Choi E."/>
            <person name="Lee S.E."/>
            <person name="Jeon J."/>
            <person name="Kim H."/>
            <person name="Choi G."/>
            <person name="Song H."/>
            <person name="Lee J."/>
            <person name="Lee S.C."/>
            <person name="Kwon J.K."/>
            <person name="Lee H.Y."/>
            <person name="Koo N."/>
            <person name="Hong Y."/>
            <person name="Kim R.W."/>
            <person name="Kang W.H."/>
            <person name="Huh J.H."/>
            <person name="Kang B.C."/>
            <person name="Yang T.J."/>
            <person name="Lee Y.H."/>
            <person name="Bennetzen J.L."/>
            <person name="Choi D."/>
        </authorList>
    </citation>
    <scope>NUCLEOTIDE SEQUENCE [LARGE SCALE GENOMIC DNA]</scope>
    <source>
        <strain evidence="3">cv. CM334</strain>
    </source>
</reference>
<dbReference type="InterPro" id="IPR003959">
    <property type="entry name" value="ATPase_AAA_core"/>
</dbReference>
<feature type="domain" description="AAA+ ATPase" evidence="1">
    <location>
        <begin position="124"/>
        <end position="256"/>
    </location>
</feature>
<dbReference type="Gramene" id="PHT68240">
    <property type="protein sequence ID" value="PHT68240"/>
    <property type="gene ID" value="T459_27727"/>
</dbReference>
<dbReference type="GO" id="GO:0043161">
    <property type="term" value="P:proteasome-mediated ubiquitin-dependent protein catabolic process"/>
    <property type="evidence" value="ECO:0000318"/>
    <property type="project" value="GO_Central"/>
</dbReference>
<dbReference type="Proteomes" id="UP000222542">
    <property type="component" value="Unassembled WGS sequence"/>
</dbReference>
<dbReference type="SMART" id="SM00382">
    <property type="entry name" value="AAA"/>
    <property type="match status" value="1"/>
</dbReference>
<dbReference type="InterPro" id="IPR027417">
    <property type="entry name" value="P-loop_NTPase"/>
</dbReference>
<accession>A0A2G2YER5</accession>
<dbReference type="GO" id="GO:0005634">
    <property type="term" value="C:nucleus"/>
    <property type="evidence" value="ECO:0000318"/>
    <property type="project" value="GO_Central"/>
</dbReference>
<dbReference type="GO" id="GO:0031593">
    <property type="term" value="F:polyubiquitin modification-dependent protein binding"/>
    <property type="evidence" value="ECO:0000318"/>
    <property type="project" value="GO_Central"/>
</dbReference>
<name>A0A2G2YER5_CAPAN</name>
<dbReference type="Gene3D" id="3.40.50.300">
    <property type="entry name" value="P-loop containing nucleotide triphosphate hydrolases"/>
    <property type="match status" value="1"/>
</dbReference>
<gene>
    <name evidence="2" type="ORF">T459_27727</name>
</gene>
<dbReference type="GO" id="GO:0005829">
    <property type="term" value="C:cytosol"/>
    <property type="evidence" value="ECO:0000318"/>
    <property type="project" value="GO_Central"/>
</dbReference>
<sequence>MMNTGRRNISRDDLNANSPSVEELVKTFSIECYPMRMQCDVVIDLMGDFVIKSSMGKYFDAFKKILQEQKLDVYFRDNCFGKYLNLPEDNNVVEVPNVSWEDIGGPENVKLEHPKKFEKFGMSPSKGVLFYGPPGCGKTLLANAIANEYQTSFISIKGDIPCSFVLTRLLLHVFTAIFRLFASVSEYELTLQRGSSIEHAEGAADRVLNKLLTQMDGMNAKKTIFIIASTNRTNIIDLEFLRPGRLDQFIYIPLPDEDFLYQIFKACLWKSPLYKDKCLRPLVKYTQGFSRANITEISANVHANMLSGRTLRKNFYDRYKEIERKRRRRDNTKSVEEDIDDEVSGIKPTHFEESMKYARRSVSDTDINKYQAFVQMLQQSRGFGSKFQFTDASMGATTETATDPFATYAGGVDEDDLYR</sequence>
<evidence type="ECO:0000313" key="3">
    <source>
        <dbReference type="Proteomes" id="UP000222542"/>
    </source>
</evidence>
<dbReference type="Gene3D" id="6.10.20.150">
    <property type="match status" value="1"/>
</dbReference>
<reference evidence="2 3" key="1">
    <citation type="journal article" date="2014" name="Nat. Genet.">
        <title>Genome sequence of the hot pepper provides insights into the evolution of pungency in Capsicum species.</title>
        <authorList>
            <person name="Kim S."/>
            <person name="Park M."/>
            <person name="Yeom S.I."/>
            <person name="Kim Y.M."/>
            <person name="Lee J.M."/>
            <person name="Lee H.A."/>
            <person name="Seo E."/>
            <person name="Choi J."/>
            <person name="Cheong K."/>
            <person name="Kim K.T."/>
            <person name="Jung K."/>
            <person name="Lee G.W."/>
            <person name="Oh S.K."/>
            <person name="Bae C."/>
            <person name="Kim S.B."/>
            <person name="Lee H.Y."/>
            <person name="Kim S.Y."/>
            <person name="Kim M.S."/>
            <person name="Kang B.C."/>
            <person name="Jo Y.D."/>
            <person name="Yang H.B."/>
            <person name="Jeong H.J."/>
            <person name="Kang W.H."/>
            <person name="Kwon J.K."/>
            <person name="Shin C."/>
            <person name="Lim J.Y."/>
            <person name="Park J.H."/>
            <person name="Huh J.H."/>
            <person name="Kim J.S."/>
            <person name="Kim B.D."/>
            <person name="Cohen O."/>
            <person name="Paran I."/>
            <person name="Suh M.C."/>
            <person name="Lee S.B."/>
            <person name="Kim Y.K."/>
            <person name="Shin Y."/>
            <person name="Noh S.J."/>
            <person name="Park J."/>
            <person name="Seo Y.S."/>
            <person name="Kwon S.Y."/>
            <person name="Kim H.A."/>
            <person name="Park J.M."/>
            <person name="Kim H.J."/>
            <person name="Choi S.B."/>
            <person name="Bosland P.W."/>
            <person name="Reeves G."/>
            <person name="Jo S.H."/>
            <person name="Lee B.W."/>
            <person name="Cho H.T."/>
            <person name="Choi H.S."/>
            <person name="Lee M.S."/>
            <person name="Yu Y."/>
            <person name="Do Choi Y."/>
            <person name="Park B.S."/>
            <person name="van Deynze A."/>
            <person name="Ashrafi H."/>
            <person name="Hill T."/>
            <person name="Kim W.T."/>
            <person name="Pai H.S."/>
            <person name="Ahn H.K."/>
            <person name="Yeam I."/>
            <person name="Giovannoni J.J."/>
            <person name="Rose J.K."/>
            <person name="Sorensen I."/>
            <person name="Lee S.J."/>
            <person name="Kim R.W."/>
            <person name="Choi I.Y."/>
            <person name="Choi B.S."/>
            <person name="Lim J.S."/>
            <person name="Lee Y.H."/>
            <person name="Choi D."/>
        </authorList>
    </citation>
    <scope>NUCLEOTIDE SEQUENCE [LARGE SCALE GENOMIC DNA]</scope>
    <source>
        <strain evidence="3">cv. CM334</strain>
    </source>
</reference>
<dbReference type="GO" id="GO:0030970">
    <property type="term" value="P:retrograde protein transport, ER to cytosol"/>
    <property type="evidence" value="ECO:0000318"/>
    <property type="project" value="GO_Central"/>
</dbReference>
<proteinExistence type="predicted"/>
<comment type="caution">
    <text evidence="2">The sequence shown here is derived from an EMBL/GenBank/DDBJ whole genome shotgun (WGS) entry which is preliminary data.</text>
</comment>
<dbReference type="PANTHER" id="PTHR23077">
    <property type="entry name" value="AAA-FAMILY ATPASE"/>
    <property type="match status" value="1"/>
</dbReference>
<dbReference type="InterPro" id="IPR003593">
    <property type="entry name" value="AAA+_ATPase"/>
</dbReference>
<organism evidence="2 3">
    <name type="scientific">Capsicum annuum</name>
    <name type="common">Capsicum pepper</name>
    <dbReference type="NCBI Taxonomy" id="4072"/>
    <lineage>
        <taxon>Eukaryota</taxon>
        <taxon>Viridiplantae</taxon>
        <taxon>Streptophyta</taxon>
        <taxon>Embryophyta</taxon>
        <taxon>Tracheophyta</taxon>
        <taxon>Spermatophyta</taxon>
        <taxon>Magnoliopsida</taxon>
        <taxon>eudicotyledons</taxon>
        <taxon>Gunneridae</taxon>
        <taxon>Pentapetalae</taxon>
        <taxon>asterids</taxon>
        <taxon>lamiids</taxon>
        <taxon>Solanales</taxon>
        <taxon>Solanaceae</taxon>
        <taxon>Solanoideae</taxon>
        <taxon>Capsiceae</taxon>
        <taxon>Capsicum</taxon>
    </lineage>
</organism>
<dbReference type="SUPFAM" id="SSF52540">
    <property type="entry name" value="P-loop containing nucleoside triphosphate hydrolases"/>
    <property type="match status" value="1"/>
</dbReference>